<organism evidence="2 3">
    <name type="scientific">Eufriesea mexicana</name>
    <dbReference type="NCBI Taxonomy" id="516756"/>
    <lineage>
        <taxon>Eukaryota</taxon>
        <taxon>Metazoa</taxon>
        <taxon>Ecdysozoa</taxon>
        <taxon>Arthropoda</taxon>
        <taxon>Hexapoda</taxon>
        <taxon>Insecta</taxon>
        <taxon>Pterygota</taxon>
        <taxon>Neoptera</taxon>
        <taxon>Endopterygota</taxon>
        <taxon>Hymenoptera</taxon>
        <taxon>Apocrita</taxon>
        <taxon>Aculeata</taxon>
        <taxon>Apoidea</taxon>
        <taxon>Anthophila</taxon>
        <taxon>Apidae</taxon>
        <taxon>Eufriesea</taxon>
    </lineage>
</organism>
<dbReference type="Proteomes" id="UP000250275">
    <property type="component" value="Unassembled WGS sequence"/>
</dbReference>
<feature type="region of interest" description="Disordered" evidence="1">
    <location>
        <begin position="1"/>
        <end position="51"/>
    </location>
</feature>
<name>A0A310STN0_9HYME</name>
<sequence>MGLTGQETLQLPLARAHAQRRVRGPVRMRSSDHAGPRDSSTCDASREMSDL</sequence>
<dbReference type="AlphaFoldDB" id="A0A310STN0"/>
<protein>
    <submittedName>
        <fullName evidence="2">Uncharacterized protein</fullName>
    </submittedName>
</protein>
<reference evidence="2 3" key="1">
    <citation type="submission" date="2015-07" db="EMBL/GenBank/DDBJ databases">
        <title>The genome of Eufriesea mexicana.</title>
        <authorList>
            <person name="Pan H."/>
            <person name="Kapheim K."/>
        </authorList>
    </citation>
    <scope>NUCLEOTIDE SEQUENCE [LARGE SCALE GENOMIC DNA]</scope>
    <source>
        <strain evidence="2">0111107269</strain>
        <tissue evidence="2">Whole body</tissue>
    </source>
</reference>
<evidence type="ECO:0000256" key="1">
    <source>
        <dbReference type="SAM" id="MobiDB-lite"/>
    </source>
</evidence>
<accession>A0A310STN0</accession>
<dbReference type="EMBL" id="KQ760548">
    <property type="protein sequence ID" value="OAD59927.1"/>
    <property type="molecule type" value="Genomic_DNA"/>
</dbReference>
<evidence type="ECO:0000313" key="3">
    <source>
        <dbReference type="Proteomes" id="UP000250275"/>
    </source>
</evidence>
<feature type="compositionally biased region" description="Basic residues" evidence="1">
    <location>
        <begin position="17"/>
        <end position="26"/>
    </location>
</feature>
<keyword evidence="3" id="KW-1185">Reference proteome</keyword>
<proteinExistence type="predicted"/>
<evidence type="ECO:0000313" key="2">
    <source>
        <dbReference type="EMBL" id="OAD59927.1"/>
    </source>
</evidence>
<gene>
    <name evidence="2" type="ORF">WN48_07985</name>
</gene>